<accession>A0A847SAZ6</accession>
<reference evidence="3 4" key="1">
    <citation type="submission" date="2020-04" db="EMBL/GenBank/DDBJ databases">
        <title>Draft genome of Leeia sp. IMCC25680.</title>
        <authorList>
            <person name="Song J."/>
            <person name="Cho J.-C."/>
        </authorList>
    </citation>
    <scope>NUCLEOTIDE SEQUENCE [LARGE SCALE GENOMIC DNA]</scope>
    <source>
        <strain evidence="3 4">IMCC25680</strain>
    </source>
</reference>
<organism evidence="3 4">
    <name type="scientific">Leeia aquatica</name>
    <dbReference type="NCBI Taxonomy" id="2725557"/>
    <lineage>
        <taxon>Bacteria</taxon>
        <taxon>Pseudomonadati</taxon>
        <taxon>Pseudomonadota</taxon>
        <taxon>Betaproteobacteria</taxon>
        <taxon>Neisseriales</taxon>
        <taxon>Leeiaceae</taxon>
        <taxon>Leeia</taxon>
    </lineage>
</organism>
<keyword evidence="2" id="KW-0472">Membrane</keyword>
<keyword evidence="2" id="KW-1133">Transmembrane helix</keyword>
<feature type="region of interest" description="Disordered" evidence="1">
    <location>
        <begin position="22"/>
        <end position="50"/>
    </location>
</feature>
<dbReference type="RefSeq" id="WP_168877763.1">
    <property type="nucleotide sequence ID" value="NZ_JABAIM010000003.1"/>
</dbReference>
<feature type="compositionally biased region" description="Low complexity" evidence="1">
    <location>
        <begin position="26"/>
        <end position="44"/>
    </location>
</feature>
<evidence type="ECO:0000256" key="2">
    <source>
        <dbReference type="SAM" id="Phobius"/>
    </source>
</evidence>
<evidence type="ECO:0000256" key="1">
    <source>
        <dbReference type="SAM" id="MobiDB-lite"/>
    </source>
</evidence>
<dbReference type="EMBL" id="JABAIM010000003">
    <property type="protein sequence ID" value="NLR76087.1"/>
    <property type="molecule type" value="Genomic_DNA"/>
</dbReference>
<keyword evidence="2" id="KW-0812">Transmembrane</keyword>
<protein>
    <submittedName>
        <fullName evidence="3">Uncharacterized protein</fullName>
    </submittedName>
</protein>
<keyword evidence="4" id="KW-1185">Reference proteome</keyword>
<dbReference type="AlphaFoldDB" id="A0A847SAZ6"/>
<sequence length="50" mass="5266">MLRGLYTIYAVIIVIAVTSYNHSGTGQSARGWSSSRSSSGSSGWFSGGHK</sequence>
<comment type="caution">
    <text evidence="3">The sequence shown here is derived from an EMBL/GenBank/DDBJ whole genome shotgun (WGS) entry which is preliminary data.</text>
</comment>
<feature type="transmembrane region" description="Helical" evidence="2">
    <location>
        <begin position="6"/>
        <end position="23"/>
    </location>
</feature>
<name>A0A847SAZ6_9NEIS</name>
<dbReference type="Proteomes" id="UP000587991">
    <property type="component" value="Unassembled WGS sequence"/>
</dbReference>
<evidence type="ECO:0000313" key="4">
    <source>
        <dbReference type="Proteomes" id="UP000587991"/>
    </source>
</evidence>
<proteinExistence type="predicted"/>
<gene>
    <name evidence="3" type="ORF">HF682_13050</name>
</gene>
<evidence type="ECO:0000313" key="3">
    <source>
        <dbReference type="EMBL" id="NLR76087.1"/>
    </source>
</evidence>